<comment type="function">
    <text evidence="1">Catalyzes the conversion of 3-dehydroshikimate to protocatechuate (3,4-dihydroxybenzoate), a common intermediate of quinate and shikimate degradation pathways.</text>
</comment>
<dbReference type="Pfam" id="PF14696">
    <property type="entry name" value="Glyoxalase_5"/>
    <property type="match status" value="1"/>
</dbReference>
<comment type="similarity">
    <text evidence="1">Belongs to the bacterial two-domain DSD family.</text>
</comment>
<protein>
    <recommendedName>
        <fullName evidence="1">3-dehydroshikimate dehydratase</fullName>
        <shortName evidence="1">DSD</shortName>
        <ecNumber evidence="1">4.2.1.118</ecNumber>
    </recommendedName>
</protein>
<organism evidence="3 4">
    <name type="scientific">Vibrio xiamenensis</name>
    <dbReference type="NCBI Taxonomy" id="861298"/>
    <lineage>
        <taxon>Bacteria</taxon>
        <taxon>Pseudomonadati</taxon>
        <taxon>Pseudomonadota</taxon>
        <taxon>Gammaproteobacteria</taxon>
        <taxon>Vibrionales</taxon>
        <taxon>Vibrionaceae</taxon>
        <taxon>Vibrio</taxon>
    </lineage>
</organism>
<dbReference type="InterPro" id="IPR013022">
    <property type="entry name" value="Xyl_isomerase-like_TIM-brl"/>
</dbReference>
<dbReference type="PROSITE" id="PS51819">
    <property type="entry name" value="VOC"/>
    <property type="match status" value="1"/>
</dbReference>
<dbReference type="GO" id="GO:0046565">
    <property type="term" value="F:3-dehydroshikimate dehydratase activity"/>
    <property type="evidence" value="ECO:0007669"/>
    <property type="project" value="UniProtKB-UniRule"/>
</dbReference>
<dbReference type="InterPro" id="IPR050312">
    <property type="entry name" value="IolE/XylAMocC-like"/>
</dbReference>
<evidence type="ECO:0000259" key="2">
    <source>
        <dbReference type="PROSITE" id="PS51819"/>
    </source>
</evidence>
<dbReference type="Pfam" id="PF01261">
    <property type="entry name" value="AP_endonuc_2"/>
    <property type="match status" value="1"/>
</dbReference>
<dbReference type="SUPFAM" id="SSF54593">
    <property type="entry name" value="Glyoxalase/Bleomycin resistance protein/Dihydroxybiphenyl dioxygenase"/>
    <property type="match status" value="1"/>
</dbReference>
<dbReference type="InterPro" id="IPR036237">
    <property type="entry name" value="Xyl_isomerase-like_sf"/>
</dbReference>
<keyword evidence="3" id="KW-0670">Pyruvate</keyword>
<dbReference type="PANTHER" id="PTHR12110:SF21">
    <property type="entry name" value="XYLOSE ISOMERASE-LIKE TIM BARREL DOMAIN-CONTAINING PROTEIN"/>
    <property type="match status" value="1"/>
</dbReference>
<dbReference type="AlphaFoldDB" id="A0A1G8FB75"/>
<accession>A0A1G8FB75</accession>
<dbReference type="InterPro" id="IPR043700">
    <property type="entry name" value="DSD"/>
</dbReference>
<keyword evidence="4" id="KW-1185">Reference proteome</keyword>
<keyword evidence="3" id="KW-0223">Dioxygenase</keyword>
<feature type="binding site" evidence="1">
    <location>
        <position position="165"/>
    </location>
    <ligand>
        <name>a divalent metal cation</name>
        <dbReference type="ChEBI" id="CHEBI:60240"/>
        <note>catalytic</note>
    </ligand>
</feature>
<dbReference type="STRING" id="861298.SAMN04488136_12970"/>
<dbReference type="EC" id="4.2.1.118" evidence="1"/>
<keyword evidence="3" id="KW-0560">Oxidoreductase</keyword>
<feature type="domain" description="VOC" evidence="2">
    <location>
        <begin position="428"/>
        <end position="575"/>
    </location>
</feature>
<sequence>MKTGIATVSISGTLTEKLHAAAKAGFDGVEIFENDLTQSELTPRQVRQLAESLGLEIIALQPLRNFEAMPEPWREQNFYQAQKKFELMHELGTSRLMICSNVSPHVIDDPARAAADLHQLAELAQKEQFMIGYEALAWGRYVHDYNHAWDIVKRADHANLGILLDTFHMYARNNTLDLLRDEIPADKIALVQLADAPSLQMDVLNFSRHFRCFPGQGDMPIIEFMQCLQQKGYNDYISHEIFNDEFRASRPEEKATDGMRSLIWLGEQIKQAELPTPSLDNVAFVEFAIEGEDGVKLMNLFEQLGFKLTHKHKSKHVDLMRQGNINLVLNHEPQSQAHHYYLSHGVSVCAIGFGTSSVAQMIKRSKHYDCERFSNQAGEGELNIPAIKGVGDQLIYFVDSQANPAFYEVDFVPVNGQQEQHQGAGLQAFDHIGQTVLDTDMLSATFFFKALFGFDIEPSQDLTDINGLVTSRVAKNASGTIRMPFNASSARNSAAQRFVDQAKGAGVQQIAFSCDDIFASVKKVSRECVLPISDNYYRDLDARFQLDPELLAKLREYNVLYDQNEEGHFFHFYTKEQFGVFFEVVQRVNYQGYGESNAHIRLAAQARAQKKASLA</sequence>
<comment type="caution">
    <text evidence="1">Lacks conserved residue(s) required for the propagation of feature annotation.</text>
</comment>
<reference evidence="3 4" key="1">
    <citation type="submission" date="2016-10" db="EMBL/GenBank/DDBJ databases">
        <authorList>
            <person name="de Groot N.N."/>
        </authorList>
    </citation>
    <scope>NUCLEOTIDE SEQUENCE [LARGE SCALE GENOMIC DNA]</scope>
    <source>
        <strain evidence="3 4">CGMCC 1.10228</strain>
    </source>
</reference>
<dbReference type="GO" id="GO:0051213">
    <property type="term" value="F:dioxygenase activity"/>
    <property type="evidence" value="ECO:0007669"/>
    <property type="project" value="UniProtKB-KW"/>
</dbReference>
<dbReference type="Gene3D" id="3.20.20.150">
    <property type="entry name" value="Divalent-metal-dependent TIM barrel enzymes"/>
    <property type="match status" value="1"/>
</dbReference>
<evidence type="ECO:0000313" key="3">
    <source>
        <dbReference type="EMBL" id="SDH79363.1"/>
    </source>
</evidence>
<evidence type="ECO:0000256" key="1">
    <source>
        <dbReference type="HAMAP-Rule" id="MF_02238"/>
    </source>
</evidence>
<dbReference type="OrthoDB" id="9780241at2"/>
<gene>
    <name evidence="3" type="ORF">SAMN04488136_12970</name>
</gene>
<dbReference type="HAMAP" id="MF_02238">
    <property type="entry name" value="DSD"/>
    <property type="match status" value="1"/>
</dbReference>
<dbReference type="Gene3D" id="3.10.180.10">
    <property type="entry name" value="2,3-Dihydroxybiphenyl 1,2-Dioxygenase, domain 1"/>
    <property type="match status" value="2"/>
</dbReference>
<comment type="cofactor">
    <cofactor evidence="1">
        <name>a divalent metal cation</name>
        <dbReference type="ChEBI" id="CHEBI:60240"/>
    </cofactor>
</comment>
<dbReference type="UniPathway" id="UPA00088"/>
<feature type="binding site" evidence="1">
    <location>
        <position position="240"/>
    </location>
    <ligand>
        <name>a divalent metal cation</name>
        <dbReference type="ChEBI" id="CHEBI:60240"/>
        <note>catalytic</note>
    </ligand>
</feature>
<dbReference type="SUPFAM" id="SSF51658">
    <property type="entry name" value="Xylose isomerase-like"/>
    <property type="match status" value="1"/>
</dbReference>
<dbReference type="EMBL" id="FNDD01000029">
    <property type="protein sequence ID" value="SDH79363.1"/>
    <property type="molecule type" value="Genomic_DNA"/>
</dbReference>
<comment type="pathway">
    <text evidence="1">Aromatic compound metabolism; 3,4-dihydroxybenzoate biosynthesis.</text>
</comment>
<feature type="binding site" evidence="1">
    <location>
        <position position="192"/>
    </location>
    <ligand>
        <name>a divalent metal cation</name>
        <dbReference type="ChEBI" id="CHEBI:60240"/>
        <note>catalytic</note>
    </ligand>
</feature>
<feature type="binding site" evidence="1">
    <location>
        <position position="134"/>
    </location>
    <ligand>
        <name>a divalent metal cation</name>
        <dbReference type="ChEBI" id="CHEBI:60240"/>
        <note>catalytic</note>
    </ligand>
</feature>
<dbReference type="RefSeq" id="WP_093278024.1">
    <property type="nucleotide sequence ID" value="NZ_FNDD01000029.1"/>
</dbReference>
<evidence type="ECO:0000313" key="4">
    <source>
        <dbReference type="Proteomes" id="UP000198854"/>
    </source>
</evidence>
<proteinExistence type="inferred from homology"/>
<keyword evidence="1" id="KW-0479">Metal-binding</keyword>
<dbReference type="InterPro" id="IPR037523">
    <property type="entry name" value="VOC_core"/>
</dbReference>
<dbReference type="GO" id="GO:0046872">
    <property type="term" value="F:metal ion binding"/>
    <property type="evidence" value="ECO:0007669"/>
    <property type="project" value="UniProtKB-UniRule"/>
</dbReference>
<dbReference type="InterPro" id="IPR029068">
    <property type="entry name" value="Glyas_Bleomycin-R_OHBP_Dase"/>
</dbReference>
<dbReference type="PANTHER" id="PTHR12110">
    <property type="entry name" value="HYDROXYPYRUVATE ISOMERASE"/>
    <property type="match status" value="1"/>
</dbReference>
<name>A0A1G8FB75_9VIBR</name>
<dbReference type="GO" id="GO:0046279">
    <property type="term" value="P:3,4-dihydroxybenzoate biosynthetic process"/>
    <property type="evidence" value="ECO:0007669"/>
    <property type="project" value="UniProtKB-UniRule"/>
</dbReference>
<keyword evidence="1" id="KW-0456">Lyase</keyword>
<comment type="catalytic activity">
    <reaction evidence="1">
        <text>3-dehydroshikimate = 3,4-dihydroxybenzoate + H2O</text>
        <dbReference type="Rhea" id="RHEA:24848"/>
        <dbReference type="ChEBI" id="CHEBI:15377"/>
        <dbReference type="ChEBI" id="CHEBI:16630"/>
        <dbReference type="ChEBI" id="CHEBI:36241"/>
        <dbReference type="EC" id="4.2.1.118"/>
    </reaction>
</comment>
<dbReference type="Proteomes" id="UP000198854">
    <property type="component" value="Unassembled WGS sequence"/>
</dbReference>